<dbReference type="Proteomes" id="UP000187323">
    <property type="component" value="Unassembled WGS sequence"/>
</dbReference>
<protein>
    <submittedName>
        <fullName evidence="2">Uncharacterized protein</fullName>
    </submittedName>
</protein>
<dbReference type="OrthoDB" id="5180688at2"/>
<proteinExistence type="predicted"/>
<evidence type="ECO:0000313" key="4">
    <source>
        <dbReference type="Proteomes" id="UP000187323"/>
    </source>
</evidence>
<name>A0A1R0Z2J8_9BACL</name>
<dbReference type="EMBL" id="MKQP01000027">
    <property type="protein sequence ID" value="OMD30131.1"/>
    <property type="molecule type" value="Genomic_DNA"/>
</dbReference>
<accession>A0A1R0Z2J8</accession>
<dbReference type="EMBL" id="MPTO01000015">
    <property type="protein sequence ID" value="OME18312.1"/>
    <property type="molecule type" value="Genomic_DNA"/>
</dbReference>
<dbReference type="Proteomes" id="UP000249163">
    <property type="component" value="Chromosome"/>
</dbReference>
<evidence type="ECO:0000313" key="6">
    <source>
        <dbReference type="Proteomes" id="UP000249163"/>
    </source>
</evidence>
<evidence type="ECO:0000313" key="3">
    <source>
        <dbReference type="EMBL" id="OME18312.1"/>
    </source>
</evidence>
<organism evidence="2 5">
    <name type="scientific">Paenibacillus odorifer</name>
    <dbReference type="NCBI Taxonomy" id="189426"/>
    <lineage>
        <taxon>Bacteria</taxon>
        <taxon>Bacillati</taxon>
        <taxon>Bacillota</taxon>
        <taxon>Bacilli</taxon>
        <taxon>Bacillales</taxon>
        <taxon>Paenibacillaceae</taxon>
        <taxon>Paenibacillus</taxon>
    </lineage>
</organism>
<reference evidence="4 5" key="1">
    <citation type="submission" date="2016-10" db="EMBL/GenBank/DDBJ databases">
        <title>Paenibacillus species isolates.</title>
        <authorList>
            <person name="Beno S.M."/>
        </authorList>
    </citation>
    <scope>NUCLEOTIDE SEQUENCE [LARGE SCALE GENOMIC DNA]</scope>
    <source>
        <strain evidence="2 5">FSL H7-0604</strain>
        <strain evidence="3 4">FSL H7-0918</strain>
    </source>
</reference>
<sequence>MIEKELLRQQTLHTIGVMLDEHLLQKEDMFRFQSDVHDTYSPEYIRSEMENWYRTLGIEYIIQRKFSLRMPQFTREELEEADRRNEIILCVPQGVSRKQLGCLFNIRNWALESELVAATPEIEDFWFTVPRTTEPDMLDRTAVEIQRTYKKTGKLGMSLERYLVFVARMRHLTGQTPDIRTKMWITNGKYEGKAMLVVGFDSAGEFTAHGWMPNFHSPMVGGRYTWIPDHI</sequence>
<dbReference type="Proteomes" id="UP000187465">
    <property type="component" value="Unassembled WGS sequence"/>
</dbReference>
<dbReference type="RefSeq" id="WP_036685905.1">
    <property type="nucleotide sequence ID" value="NZ_CP021965.1"/>
</dbReference>
<gene>
    <name evidence="2" type="ORF">BJP51_21535</name>
    <name evidence="3" type="ORF">BSK47_16925</name>
    <name evidence="1" type="ORF">CD191_11440</name>
</gene>
<evidence type="ECO:0000313" key="1">
    <source>
        <dbReference type="EMBL" id="AWV33179.1"/>
    </source>
</evidence>
<evidence type="ECO:0000313" key="5">
    <source>
        <dbReference type="Proteomes" id="UP000187465"/>
    </source>
</evidence>
<dbReference type="AlphaFoldDB" id="A0A1R0Z2J8"/>
<dbReference type="EMBL" id="CP021965">
    <property type="protein sequence ID" value="AWV33179.1"/>
    <property type="molecule type" value="Genomic_DNA"/>
</dbReference>
<reference evidence="1 6" key="2">
    <citation type="submission" date="2017-06" db="EMBL/GenBank/DDBJ databases">
        <title>Complete genome sequence of Paenibacillus odorifer CBA7130.</title>
        <authorList>
            <person name="Nam Y.-D."/>
            <person name="Kang J."/>
            <person name="Chung W.-H."/>
        </authorList>
    </citation>
    <scope>NUCLEOTIDE SEQUENCE [LARGE SCALE GENOMIC DNA]</scope>
    <source>
        <strain evidence="1 6">CBA7130</strain>
    </source>
</reference>
<evidence type="ECO:0000313" key="2">
    <source>
        <dbReference type="EMBL" id="OMD30131.1"/>
    </source>
</evidence>